<dbReference type="PANTHER" id="PTHR19375">
    <property type="entry name" value="HEAT SHOCK PROTEIN 70KDA"/>
    <property type="match status" value="1"/>
</dbReference>
<reference evidence="3 4" key="1">
    <citation type="submission" date="2019-02" db="EMBL/GenBank/DDBJ databases">
        <title>Genomic Encyclopedia of Type Strains, Phase IV (KMG-IV): sequencing the most valuable type-strain genomes for metagenomic binning, comparative biology and taxonomic classification.</title>
        <authorList>
            <person name="Goeker M."/>
        </authorList>
    </citation>
    <scope>NUCLEOTIDE SEQUENCE [LARGE SCALE GENOMIC DNA]</scope>
    <source>
        <strain evidence="3 4">DSM 23814</strain>
    </source>
</reference>
<keyword evidence="2" id="KW-0067">ATP-binding</keyword>
<dbReference type="InterPro" id="IPR043129">
    <property type="entry name" value="ATPase_NBD"/>
</dbReference>
<dbReference type="Gene3D" id="3.30.420.40">
    <property type="match status" value="3"/>
</dbReference>
<name>A0A4Q7V8J4_9BURK</name>
<dbReference type="GO" id="GO:0140662">
    <property type="term" value="F:ATP-dependent protein folding chaperone"/>
    <property type="evidence" value="ECO:0007669"/>
    <property type="project" value="InterPro"/>
</dbReference>
<dbReference type="AlphaFoldDB" id="A0A4Q7V8J4"/>
<dbReference type="Pfam" id="PF00012">
    <property type="entry name" value="HSP70"/>
    <property type="match status" value="2"/>
</dbReference>
<comment type="caution">
    <text evidence="3">The sequence shown here is derived from an EMBL/GenBank/DDBJ whole genome shotgun (WGS) entry which is preliminary data.</text>
</comment>
<dbReference type="SUPFAM" id="SSF53067">
    <property type="entry name" value="Actin-like ATPase domain"/>
    <property type="match status" value="2"/>
</dbReference>
<evidence type="ECO:0000256" key="1">
    <source>
        <dbReference type="ARBA" id="ARBA00022741"/>
    </source>
</evidence>
<accession>A0A4Q7V8J4</accession>
<dbReference type="Proteomes" id="UP000293398">
    <property type="component" value="Unassembled WGS sequence"/>
</dbReference>
<proteinExistence type="predicted"/>
<dbReference type="RefSeq" id="WP_130304950.1">
    <property type="nucleotide sequence ID" value="NZ_SHKO01000004.1"/>
</dbReference>
<dbReference type="EMBL" id="SHKO01000004">
    <property type="protein sequence ID" value="RZT92194.1"/>
    <property type="molecule type" value="Genomic_DNA"/>
</dbReference>
<sequence length="417" mass="45202">MNLSYCGIDFGTSNSALAWMAENDPKLARLEGDNTTLPSAIFFHTEKTGSSFGRAAISDYLDGYEGRLMKSLKSILGTSLMESSTELSGSAFSFKDILTQYIREVKHRAEASSHKEFKNAVFGRPVYFVDGDEAADKKAANVLNMVAQAAGFDNIEFQYEPLAAAFELETRIDAESLVLVADIGAGTSDFSLIRLGPDNIQKDDRKDDILANAGVHIGGTDYDKGLSMNKVMPELGLGSMMVGQKTIPSTQFINLSTWHRIPLAYTRKSMAHLEQVYSGSLDKNKIGNLLTLVKKREGHLVALRVETAKINLTEDHHVMVPLADTAVGLDIPISRSDFEAATQELNQKLSQTITSLLSSAGISSDRVDAVLFTGGTSSVPSVKRCISALLPSSRIYEGDLFGAVALGLALDGKRKFK</sequence>
<gene>
    <name evidence="3" type="ORF">EV681_4105</name>
</gene>
<dbReference type="OrthoDB" id="9807934at2"/>
<keyword evidence="1" id="KW-0547">Nucleotide-binding</keyword>
<dbReference type="InterPro" id="IPR013126">
    <property type="entry name" value="Hsp_70_fam"/>
</dbReference>
<dbReference type="InterPro" id="IPR042054">
    <property type="entry name" value="YegD-like"/>
</dbReference>
<evidence type="ECO:0000313" key="3">
    <source>
        <dbReference type="EMBL" id="RZT92194.1"/>
    </source>
</evidence>
<dbReference type="GO" id="GO:0005524">
    <property type="term" value="F:ATP binding"/>
    <property type="evidence" value="ECO:0007669"/>
    <property type="project" value="UniProtKB-KW"/>
</dbReference>
<organism evidence="3 4">
    <name type="scientific">Advenella incenata</name>
    <dbReference type="NCBI Taxonomy" id="267800"/>
    <lineage>
        <taxon>Bacteria</taxon>
        <taxon>Pseudomonadati</taxon>
        <taxon>Pseudomonadota</taxon>
        <taxon>Betaproteobacteria</taxon>
        <taxon>Burkholderiales</taxon>
        <taxon>Alcaligenaceae</taxon>
    </lineage>
</organism>
<keyword evidence="4" id="KW-1185">Reference proteome</keyword>
<dbReference type="Gene3D" id="3.90.640.10">
    <property type="entry name" value="Actin, Chain A, domain 4"/>
    <property type="match status" value="1"/>
</dbReference>
<dbReference type="PRINTS" id="PR00301">
    <property type="entry name" value="HEATSHOCK70"/>
</dbReference>
<protein>
    <submittedName>
        <fullName evidence="3">Putative chaperone protein</fullName>
    </submittedName>
</protein>
<evidence type="ECO:0000313" key="4">
    <source>
        <dbReference type="Proteomes" id="UP000293398"/>
    </source>
</evidence>
<dbReference type="CDD" id="cd10231">
    <property type="entry name" value="ASKHA_NBD_HSP70_YegD-like"/>
    <property type="match status" value="1"/>
</dbReference>
<evidence type="ECO:0000256" key="2">
    <source>
        <dbReference type="ARBA" id="ARBA00022840"/>
    </source>
</evidence>